<dbReference type="PANTHER" id="PTHR23310">
    <property type="entry name" value="ACYL-COA-BINDING PROTEIN, ACBP"/>
    <property type="match status" value="1"/>
</dbReference>
<dbReference type="AlphaFoldDB" id="A0A8C5DTV2"/>
<feature type="domain" description="ACB" evidence="3">
    <location>
        <begin position="1"/>
        <end position="86"/>
    </location>
</feature>
<name>A0A8C5DTV2_GOUWI</name>
<comment type="similarity">
    <text evidence="1">Belongs to the ACBP family.</text>
</comment>
<dbReference type="Pfam" id="PF00887">
    <property type="entry name" value="ACBP"/>
    <property type="match status" value="1"/>
</dbReference>
<keyword evidence="2" id="KW-0446">Lipid-binding</keyword>
<reference evidence="4" key="2">
    <citation type="submission" date="2025-08" db="UniProtKB">
        <authorList>
            <consortium name="Ensembl"/>
        </authorList>
    </citation>
    <scope>IDENTIFICATION</scope>
</reference>
<dbReference type="Proteomes" id="UP000694680">
    <property type="component" value="Chromosome 2"/>
</dbReference>
<dbReference type="PRINTS" id="PR00689">
    <property type="entry name" value="ACOABINDINGP"/>
</dbReference>
<organism evidence="4 5">
    <name type="scientific">Gouania willdenowi</name>
    <name type="common">Blunt-snouted clingfish</name>
    <name type="synonym">Lepadogaster willdenowi</name>
    <dbReference type="NCBI Taxonomy" id="441366"/>
    <lineage>
        <taxon>Eukaryota</taxon>
        <taxon>Metazoa</taxon>
        <taxon>Chordata</taxon>
        <taxon>Craniata</taxon>
        <taxon>Vertebrata</taxon>
        <taxon>Euteleostomi</taxon>
        <taxon>Actinopterygii</taxon>
        <taxon>Neopterygii</taxon>
        <taxon>Teleostei</taxon>
        <taxon>Neoteleostei</taxon>
        <taxon>Acanthomorphata</taxon>
        <taxon>Ovalentaria</taxon>
        <taxon>Blenniimorphae</taxon>
        <taxon>Blenniiformes</taxon>
        <taxon>Gobiesocoidei</taxon>
        <taxon>Gobiesocidae</taxon>
        <taxon>Gobiesocinae</taxon>
        <taxon>Gouania</taxon>
    </lineage>
</organism>
<proteinExistence type="inferred from homology"/>
<evidence type="ECO:0000313" key="4">
    <source>
        <dbReference type="Ensembl" id="ENSGWIP00000008015.1"/>
    </source>
</evidence>
<gene>
    <name evidence="4" type="primary">LOC114473568</name>
</gene>
<dbReference type="PANTHER" id="PTHR23310:SF62">
    <property type="entry name" value="ACYL-COA BINDING PROTEIN 1, ISOFORM A"/>
    <property type="match status" value="1"/>
</dbReference>
<evidence type="ECO:0000256" key="2">
    <source>
        <dbReference type="ARBA" id="ARBA00023121"/>
    </source>
</evidence>
<dbReference type="OrthoDB" id="346910at2759"/>
<evidence type="ECO:0000256" key="1">
    <source>
        <dbReference type="ARBA" id="ARBA00005567"/>
    </source>
</evidence>
<dbReference type="GO" id="GO:0006631">
    <property type="term" value="P:fatty acid metabolic process"/>
    <property type="evidence" value="ECO:0007669"/>
    <property type="project" value="TreeGrafter"/>
</dbReference>
<protein>
    <submittedName>
        <fullName evidence="4">Acyl-CoA-binding protein-like</fullName>
    </submittedName>
</protein>
<dbReference type="GeneID" id="114473568"/>
<dbReference type="Gene3D" id="1.20.80.10">
    <property type="match status" value="1"/>
</dbReference>
<evidence type="ECO:0000259" key="3">
    <source>
        <dbReference type="PROSITE" id="PS51228"/>
    </source>
</evidence>
<dbReference type="RefSeq" id="XP_028319088.1">
    <property type="nucleotide sequence ID" value="XM_028463287.1"/>
</dbReference>
<dbReference type="PROSITE" id="PS51228">
    <property type="entry name" value="ACB_2"/>
    <property type="match status" value="1"/>
</dbReference>
<dbReference type="InterPro" id="IPR014352">
    <property type="entry name" value="FERM/acyl-CoA-bd_prot_sf"/>
</dbReference>
<evidence type="ECO:0000313" key="5">
    <source>
        <dbReference type="Proteomes" id="UP000694680"/>
    </source>
</evidence>
<dbReference type="Ensembl" id="ENSGWIT00000008959.1">
    <property type="protein sequence ID" value="ENSGWIP00000008015.1"/>
    <property type="gene ID" value="ENSGWIG00000004709.1"/>
</dbReference>
<reference evidence="4" key="3">
    <citation type="submission" date="2025-09" db="UniProtKB">
        <authorList>
            <consortium name="Ensembl"/>
        </authorList>
    </citation>
    <scope>IDENTIFICATION</scope>
</reference>
<dbReference type="InterPro" id="IPR000582">
    <property type="entry name" value="Acyl-CoA-binding_protein"/>
</dbReference>
<keyword evidence="5" id="KW-1185">Reference proteome</keyword>
<dbReference type="SUPFAM" id="SSF47027">
    <property type="entry name" value="Acyl-CoA binding protein"/>
    <property type="match status" value="1"/>
</dbReference>
<sequence length="86" mass="9860">MSDVFEKAVEEVKILKKKPNTAELGHLYGLYKQTTAGDVNIERPGLLDFTGRAKWDEWNSRKGMLREEAEAAYVELVEKLKDKYGI</sequence>
<dbReference type="InterPro" id="IPR035984">
    <property type="entry name" value="Acyl-CoA-binding_sf"/>
</dbReference>
<reference evidence="4" key="1">
    <citation type="submission" date="2020-06" db="EMBL/GenBank/DDBJ databases">
        <authorList>
            <consortium name="Wellcome Sanger Institute Data Sharing"/>
        </authorList>
    </citation>
    <scope>NUCLEOTIDE SEQUENCE [LARGE SCALE GENOMIC DNA]</scope>
</reference>
<accession>A0A8C5DTV2</accession>
<dbReference type="GO" id="GO:0000062">
    <property type="term" value="F:fatty-acyl-CoA binding"/>
    <property type="evidence" value="ECO:0007669"/>
    <property type="project" value="InterPro"/>
</dbReference>